<accession>A0A9K3LEX1</accession>
<reference evidence="2" key="1">
    <citation type="journal article" date="2021" name="Sci. Rep.">
        <title>Diploid genomic architecture of Nitzschia inconspicua, an elite biomass production diatom.</title>
        <authorList>
            <person name="Oliver A."/>
            <person name="Podell S."/>
            <person name="Pinowska A."/>
            <person name="Traller J.C."/>
            <person name="Smith S.R."/>
            <person name="McClure R."/>
            <person name="Beliaev A."/>
            <person name="Bohutskyi P."/>
            <person name="Hill E.A."/>
            <person name="Rabines A."/>
            <person name="Zheng H."/>
            <person name="Allen L.Z."/>
            <person name="Kuo A."/>
            <person name="Grigoriev I.V."/>
            <person name="Allen A.E."/>
            <person name="Hazlebeck D."/>
            <person name="Allen E.E."/>
        </authorList>
    </citation>
    <scope>NUCLEOTIDE SEQUENCE</scope>
    <source>
        <strain evidence="2">Hildebrandi</strain>
    </source>
</reference>
<feature type="compositionally biased region" description="Basic and acidic residues" evidence="1">
    <location>
        <begin position="532"/>
        <end position="548"/>
    </location>
</feature>
<sequence>MRLFRKTSNKADKGKKNAKNTENQYEYVRKEFGFDYVPPSQYVPSHSLSEDDEDDEENENDDTETFELQYQGASPVKIIQPRSELSGSIQHEDEIYVPRKSIRKVHHANPRHVRKTYQPTRSTHLLPEEEEEEVVLYDPDVRELTRNRQHRTIPSIRENPRNPPQRRTTATEEAFRSKGSNRSHRPEPGFSREEHDRETHRTRHYRSEDDVDDLGDLDIERVQTAFSYNSDDSAESLVEEQSRGSRYNATHNKKGHRSSRHSRPSKSEGKYPENDLDDYVVIRTTSWRKTRNGWERESDERGVPEPRPHLEEYERPRYDRKHRIQRERREDNSNDHRRDIYDDDMRESTRRHSTRHQDVRYSTKYRTNSGMDDRRDGPEISRKSHRPRHHDLESKEKETHGRRRGLGDASYYATPSGKMASDYDATGPIDEPRVSQQKHSKGFLGRIRESVRGPPKKEKKRYARGDDTYLVEERQPKEVPYVKPSALFEQVQPSLRSDVSFQDRTSSKFHRREPDVPSTLPRTKVVSHPPRNRHEYSPDPAYDERSDGGNENEEAFNTRRRSSHRRRHRDRASGYSEHYDDPRRVREEDYWESPEAMVSRQLAAERRKALSSSALPFETARNETPALRHNPDHRRSYTRQLVKSNHDHRGYGTDDPERYSSAQELRYATLSSPKLIRAHPTLSNDVQPTNSKGFRIGCY</sequence>
<feature type="region of interest" description="Disordered" evidence="1">
    <location>
        <begin position="145"/>
        <end position="215"/>
    </location>
</feature>
<feature type="compositionally biased region" description="Basic and acidic residues" evidence="1">
    <location>
        <begin position="184"/>
        <end position="199"/>
    </location>
</feature>
<feature type="region of interest" description="Disordered" evidence="1">
    <location>
        <begin position="492"/>
        <end position="585"/>
    </location>
</feature>
<feature type="region of interest" description="Disordered" evidence="1">
    <location>
        <begin position="107"/>
        <end position="132"/>
    </location>
</feature>
<feature type="compositionally biased region" description="Basic and acidic residues" evidence="1">
    <location>
        <begin position="346"/>
        <end position="361"/>
    </location>
</feature>
<protein>
    <submittedName>
        <fullName evidence="2">Uncharacterized protein</fullName>
    </submittedName>
</protein>
<feature type="compositionally biased region" description="Basic and acidic residues" evidence="1">
    <location>
        <begin position="390"/>
        <end position="399"/>
    </location>
</feature>
<feature type="compositionally biased region" description="Basic and acidic residues" evidence="1">
    <location>
        <begin position="292"/>
        <end position="317"/>
    </location>
</feature>
<feature type="region of interest" description="Disordered" evidence="1">
    <location>
        <begin position="1"/>
        <end position="24"/>
    </location>
</feature>
<feature type="compositionally biased region" description="Basic and acidic residues" evidence="1">
    <location>
        <begin position="327"/>
        <end position="340"/>
    </location>
</feature>
<feature type="compositionally biased region" description="Polar residues" evidence="1">
    <location>
        <begin position="492"/>
        <end position="504"/>
    </location>
</feature>
<feature type="region of interest" description="Disordered" evidence="1">
    <location>
        <begin position="291"/>
        <end position="476"/>
    </location>
</feature>
<evidence type="ECO:0000256" key="1">
    <source>
        <dbReference type="SAM" id="MobiDB-lite"/>
    </source>
</evidence>
<dbReference type="Proteomes" id="UP000693970">
    <property type="component" value="Unassembled WGS sequence"/>
</dbReference>
<feature type="compositionally biased region" description="Basic residues" evidence="1">
    <location>
        <begin position="251"/>
        <end position="264"/>
    </location>
</feature>
<proteinExistence type="predicted"/>
<dbReference type="EMBL" id="JAGRRH010000013">
    <property type="protein sequence ID" value="KAG7361189.1"/>
    <property type="molecule type" value="Genomic_DNA"/>
</dbReference>
<feature type="compositionally biased region" description="Basic and acidic residues" evidence="1">
    <location>
        <begin position="463"/>
        <end position="476"/>
    </location>
</feature>
<evidence type="ECO:0000313" key="2">
    <source>
        <dbReference type="EMBL" id="KAG7361189.1"/>
    </source>
</evidence>
<feature type="region of interest" description="Disordered" evidence="1">
    <location>
        <begin position="230"/>
        <end position="274"/>
    </location>
</feature>
<feature type="compositionally biased region" description="Basic residues" evidence="1">
    <location>
        <begin position="558"/>
        <end position="570"/>
    </location>
</feature>
<reference evidence="2" key="2">
    <citation type="submission" date="2021-04" db="EMBL/GenBank/DDBJ databases">
        <authorList>
            <person name="Podell S."/>
        </authorList>
    </citation>
    <scope>NUCLEOTIDE SEQUENCE</scope>
    <source>
        <strain evidence="2">Hildebrandi</strain>
    </source>
</reference>
<feature type="compositionally biased region" description="Basic and acidic residues" evidence="1">
    <location>
        <begin position="371"/>
        <end position="382"/>
    </location>
</feature>
<gene>
    <name evidence="2" type="ORF">IV203_036289</name>
</gene>
<name>A0A9K3LEX1_9STRA</name>
<dbReference type="AlphaFoldDB" id="A0A9K3LEX1"/>
<evidence type="ECO:0000313" key="3">
    <source>
        <dbReference type="Proteomes" id="UP000693970"/>
    </source>
</evidence>
<comment type="caution">
    <text evidence="2">The sequence shown here is derived from an EMBL/GenBank/DDBJ whole genome shotgun (WGS) entry which is preliminary data.</text>
</comment>
<feature type="region of interest" description="Disordered" evidence="1">
    <location>
        <begin position="38"/>
        <end position="67"/>
    </location>
</feature>
<feature type="compositionally biased region" description="Acidic residues" evidence="1">
    <location>
        <begin position="50"/>
        <end position="65"/>
    </location>
</feature>
<organism evidence="2 3">
    <name type="scientific">Nitzschia inconspicua</name>
    <dbReference type="NCBI Taxonomy" id="303405"/>
    <lineage>
        <taxon>Eukaryota</taxon>
        <taxon>Sar</taxon>
        <taxon>Stramenopiles</taxon>
        <taxon>Ochrophyta</taxon>
        <taxon>Bacillariophyta</taxon>
        <taxon>Bacillariophyceae</taxon>
        <taxon>Bacillariophycidae</taxon>
        <taxon>Bacillariales</taxon>
        <taxon>Bacillariaceae</taxon>
        <taxon>Nitzschia</taxon>
    </lineage>
</organism>
<keyword evidence="3" id="KW-1185">Reference proteome</keyword>